<proteinExistence type="predicted"/>
<dbReference type="SUPFAM" id="SSF56784">
    <property type="entry name" value="HAD-like"/>
    <property type="match status" value="1"/>
</dbReference>
<dbReference type="Gene3D" id="3.40.50.1000">
    <property type="entry name" value="HAD superfamily/HAD-like"/>
    <property type="match status" value="1"/>
</dbReference>
<gene>
    <name evidence="1" type="ORF">CO174_02370</name>
</gene>
<dbReference type="InterPro" id="IPR023214">
    <property type="entry name" value="HAD_sf"/>
</dbReference>
<comment type="caution">
    <text evidence="1">The sequence shown here is derived from an EMBL/GenBank/DDBJ whole genome shotgun (WGS) entry which is preliminary data.</text>
</comment>
<organism evidence="1 2">
    <name type="scientific">Candidatus Uhrbacteria bacterium CG_4_9_14_3_um_filter_50_9</name>
    <dbReference type="NCBI Taxonomy" id="1975035"/>
    <lineage>
        <taxon>Bacteria</taxon>
        <taxon>Candidatus Uhriibacteriota</taxon>
    </lineage>
</organism>
<accession>A0A2M7XD13</accession>
<sequence>MHFVFDLDYTLFDTARHWSDWLDRLVALGFSREEAVRTGESLFGVGYSLEGHGNALGVPEEQLAELIHQFETFTHDEAPNLVYTDVVPFLVAHKDQHQFTILTFGHPDYQQFKVKWSGLGEHIHDVRIAGPERLKVTQLFEMIRETDEPLLFIDDNPKELAAVRDAGLAISLARMMREGARHIDDPIDGEVCWQDLNSLNELKF</sequence>
<reference evidence="2" key="1">
    <citation type="submission" date="2017-09" db="EMBL/GenBank/DDBJ databases">
        <title>Depth-based differentiation of microbial function through sediment-hosted aquifers and enrichment of novel symbionts in the deep terrestrial subsurface.</title>
        <authorList>
            <person name="Probst A.J."/>
            <person name="Ladd B."/>
            <person name="Jarett J.K."/>
            <person name="Geller-Mcgrath D.E."/>
            <person name="Sieber C.M.K."/>
            <person name="Emerson J.B."/>
            <person name="Anantharaman K."/>
            <person name="Thomas B.C."/>
            <person name="Malmstrom R."/>
            <person name="Stieglmeier M."/>
            <person name="Klingl A."/>
            <person name="Woyke T."/>
            <person name="Ryan C.M."/>
            <person name="Banfield J.F."/>
        </authorList>
    </citation>
    <scope>NUCLEOTIDE SEQUENCE [LARGE SCALE GENOMIC DNA]</scope>
</reference>
<protein>
    <recommendedName>
        <fullName evidence="3">Haloacid dehalogenase</fullName>
    </recommendedName>
</protein>
<evidence type="ECO:0000313" key="1">
    <source>
        <dbReference type="EMBL" id="PJA45616.1"/>
    </source>
</evidence>
<evidence type="ECO:0008006" key="3">
    <source>
        <dbReference type="Google" id="ProtNLM"/>
    </source>
</evidence>
<dbReference type="InterPro" id="IPR036412">
    <property type="entry name" value="HAD-like_sf"/>
</dbReference>
<dbReference type="AlphaFoldDB" id="A0A2M7XD13"/>
<dbReference type="Proteomes" id="UP000229385">
    <property type="component" value="Unassembled WGS sequence"/>
</dbReference>
<evidence type="ECO:0000313" key="2">
    <source>
        <dbReference type="Proteomes" id="UP000229385"/>
    </source>
</evidence>
<dbReference type="EMBL" id="PFWU01000029">
    <property type="protein sequence ID" value="PJA45616.1"/>
    <property type="molecule type" value="Genomic_DNA"/>
</dbReference>
<name>A0A2M7XD13_9BACT</name>